<name>A0A0D3ISG0_EMIH1</name>
<accession>A0A0D3ISG0</accession>
<dbReference type="HOGENOM" id="CLU_661283_0_0_1"/>
<evidence type="ECO:0000313" key="4">
    <source>
        <dbReference type="Proteomes" id="UP000013827"/>
    </source>
</evidence>
<dbReference type="InterPro" id="IPR036770">
    <property type="entry name" value="Ankyrin_rpt-contain_sf"/>
</dbReference>
<sequence>MLAAMRGHLSEAVKHALSGADLHQRDATGRTALELAVEAEKRDTALALLLIATAKFTKPLPSPLPVPLLQRLQGWLGQAGAEKENAMGVLLQQYQGHLARGPALPADAPPQIAAAVVEMLAWAARHGLCALIDRLVEVLTQHAGGALPLPLVACARSSGGLTVLHALVMCGKGAAVTALLAALPPHAAASLRECRDLRGRSAAQSMPPPPAPPPRFPCSAAWAPKYRPVAAEQPAACSGGLIPGMAACAVSAASGGGGANTNACEAAALLEFAAASSHWPPPPQPAGCTCALLPSGTEHLPPGRQPGELAGWEPMAGEDSRRAFGEQREALQHTEAVARARDGTAGTPPMSDREDSEGGDGAPAIAQAKAREQAVRLRSRDALRTALHQNSVEAEALRARLRQLEEERRQLEQLLG</sequence>
<evidence type="ECO:0000256" key="2">
    <source>
        <dbReference type="SAM" id="MobiDB-lite"/>
    </source>
</evidence>
<dbReference type="AlphaFoldDB" id="A0A0D3ISG0"/>
<dbReference type="RefSeq" id="XP_005766624.1">
    <property type="nucleotide sequence ID" value="XM_005766567.1"/>
</dbReference>
<reference evidence="3" key="2">
    <citation type="submission" date="2024-10" db="UniProtKB">
        <authorList>
            <consortium name="EnsemblProtists"/>
        </authorList>
    </citation>
    <scope>IDENTIFICATION</scope>
</reference>
<feature type="region of interest" description="Disordered" evidence="2">
    <location>
        <begin position="339"/>
        <end position="362"/>
    </location>
</feature>
<proteinExistence type="predicted"/>
<dbReference type="SUPFAM" id="SSF48403">
    <property type="entry name" value="Ankyrin repeat"/>
    <property type="match status" value="1"/>
</dbReference>
<evidence type="ECO:0000313" key="3">
    <source>
        <dbReference type="EnsemblProtists" id="EOD14195"/>
    </source>
</evidence>
<protein>
    <submittedName>
        <fullName evidence="3">Uncharacterized protein</fullName>
    </submittedName>
</protein>
<dbReference type="GeneID" id="17260342"/>
<reference evidence="4" key="1">
    <citation type="journal article" date="2013" name="Nature">
        <title>Pan genome of the phytoplankton Emiliania underpins its global distribution.</title>
        <authorList>
            <person name="Read B.A."/>
            <person name="Kegel J."/>
            <person name="Klute M.J."/>
            <person name="Kuo A."/>
            <person name="Lefebvre S.C."/>
            <person name="Maumus F."/>
            <person name="Mayer C."/>
            <person name="Miller J."/>
            <person name="Monier A."/>
            <person name="Salamov A."/>
            <person name="Young J."/>
            <person name="Aguilar M."/>
            <person name="Claverie J.M."/>
            <person name="Frickenhaus S."/>
            <person name="Gonzalez K."/>
            <person name="Herman E.K."/>
            <person name="Lin Y.C."/>
            <person name="Napier J."/>
            <person name="Ogata H."/>
            <person name="Sarno A.F."/>
            <person name="Shmutz J."/>
            <person name="Schroeder D."/>
            <person name="de Vargas C."/>
            <person name="Verret F."/>
            <person name="von Dassow P."/>
            <person name="Valentin K."/>
            <person name="Van de Peer Y."/>
            <person name="Wheeler G."/>
            <person name="Dacks J.B."/>
            <person name="Delwiche C.F."/>
            <person name="Dyhrman S.T."/>
            <person name="Glockner G."/>
            <person name="John U."/>
            <person name="Richards T."/>
            <person name="Worden A.Z."/>
            <person name="Zhang X."/>
            <person name="Grigoriev I.V."/>
            <person name="Allen A.E."/>
            <person name="Bidle K."/>
            <person name="Borodovsky M."/>
            <person name="Bowler C."/>
            <person name="Brownlee C."/>
            <person name="Cock J.M."/>
            <person name="Elias M."/>
            <person name="Gladyshev V.N."/>
            <person name="Groth M."/>
            <person name="Guda C."/>
            <person name="Hadaegh A."/>
            <person name="Iglesias-Rodriguez M.D."/>
            <person name="Jenkins J."/>
            <person name="Jones B.M."/>
            <person name="Lawson T."/>
            <person name="Leese F."/>
            <person name="Lindquist E."/>
            <person name="Lobanov A."/>
            <person name="Lomsadze A."/>
            <person name="Malik S.B."/>
            <person name="Marsh M.E."/>
            <person name="Mackinder L."/>
            <person name="Mock T."/>
            <person name="Mueller-Roeber B."/>
            <person name="Pagarete A."/>
            <person name="Parker M."/>
            <person name="Probert I."/>
            <person name="Quesneville H."/>
            <person name="Raines C."/>
            <person name="Rensing S.A."/>
            <person name="Riano-Pachon D.M."/>
            <person name="Richier S."/>
            <person name="Rokitta S."/>
            <person name="Shiraiwa Y."/>
            <person name="Soanes D.M."/>
            <person name="van der Giezen M."/>
            <person name="Wahlund T.M."/>
            <person name="Williams B."/>
            <person name="Wilson W."/>
            <person name="Wolfe G."/>
            <person name="Wurch L.L."/>
        </authorList>
    </citation>
    <scope>NUCLEOTIDE SEQUENCE</scope>
</reference>
<dbReference type="PaxDb" id="2903-EOD14195"/>
<dbReference type="EnsemblProtists" id="EOD14195">
    <property type="protein sequence ID" value="EOD14195"/>
    <property type="gene ID" value="EMIHUDRAFT_246407"/>
</dbReference>
<dbReference type="Proteomes" id="UP000013827">
    <property type="component" value="Unassembled WGS sequence"/>
</dbReference>
<evidence type="ECO:0000256" key="1">
    <source>
        <dbReference type="SAM" id="Coils"/>
    </source>
</evidence>
<dbReference type="Gene3D" id="1.25.40.20">
    <property type="entry name" value="Ankyrin repeat-containing domain"/>
    <property type="match status" value="1"/>
</dbReference>
<organism evidence="3 4">
    <name type="scientific">Emiliania huxleyi (strain CCMP1516)</name>
    <dbReference type="NCBI Taxonomy" id="280463"/>
    <lineage>
        <taxon>Eukaryota</taxon>
        <taxon>Haptista</taxon>
        <taxon>Haptophyta</taxon>
        <taxon>Prymnesiophyceae</taxon>
        <taxon>Isochrysidales</taxon>
        <taxon>Noelaerhabdaceae</taxon>
        <taxon>Emiliania</taxon>
    </lineage>
</organism>
<keyword evidence="1" id="KW-0175">Coiled coil</keyword>
<dbReference type="KEGG" id="ehx:EMIHUDRAFT_246407"/>
<keyword evidence="4" id="KW-1185">Reference proteome</keyword>
<feature type="coiled-coil region" evidence="1">
    <location>
        <begin position="387"/>
        <end position="414"/>
    </location>
</feature>